<evidence type="ECO:0000259" key="5">
    <source>
        <dbReference type="PROSITE" id="PS50043"/>
    </source>
</evidence>
<dbReference type="PROSITE" id="PS50043">
    <property type="entry name" value="HTH_LUXR_2"/>
    <property type="match status" value="1"/>
</dbReference>
<dbReference type="SUPFAM" id="SSF55781">
    <property type="entry name" value="GAF domain-like"/>
    <property type="match status" value="1"/>
</dbReference>
<dbReference type="SMART" id="SM00065">
    <property type="entry name" value="GAF"/>
    <property type="match status" value="1"/>
</dbReference>
<dbReference type="PANTHER" id="PTHR44688:SF16">
    <property type="entry name" value="DNA-BINDING TRANSCRIPTIONAL ACTIVATOR DEVR_DOSR"/>
    <property type="match status" value="1"/>
</dbReference>
<dbReference type="GO" id="GO:0006355">
    <property type="term" value="P:regulation of DNA-templated transcription"/>
    <property type="evidence" value="ECO:0007669"/>
    <property type="project" value="InterPro"/>
</dbReference>
<feature type="domain" description="HTH luxR-type" evidence="5">
    <location>
        <begin position="298"/>
        <end position="363"/>
    </location>
</feature>
<dbReference type="EMBL" id="CP114014">
    <property type="protein sequence ID" value="XAY04589.1"/>
    <property type="molecule type" value="Genomic_DNA"/>
</dbReference>
<dbReference type="RefSeq" id="WP_354701118.1">
    <property type="nucleotide sequence ID" value="NZ_CP114014.1"/>
</dbReference>
<dbReference type="Pfam" id="PF00196">
    <property type="entry name" value="GerE"/>
    <property type="match status" value="1"/>
</dbReference>
<proteinExistence type="predicted"/>
<evidence type="ECO:0000256" key="1">
    <source>
        <dbReference type="ARBA" id="ARBA00023015"/>
    </source>
</evidence>
<evidence type="ECO:0000256" key="2">
    <source>
        <dbReference type="ARBA" id="ARBA00023125"/>
    </source>
</evidence>
<name>A0AAU7ASL0_9ACTN</name>
<sequence length="366" mass="39907">MSTVPHPVAGALPPWPDDPPPSAAAALRAGLDDEVADLETRVAELTAGAAPELREAFRALVELHERRDHAADAHMRDRLQVLARVHTALAHLRQMPSAEAMIAAAPRSVCEACGFDRAVLYRVRGKELLAEAFHVEGDPDSAARLLAFSREHPAGLVTQALETEMIRRRRPMAIQQVVGNPRVFAELAAAYDTRSYVAAPIMPEGRVIGFIHADHRLKPRQVDEFDRDALWAFAEGFGYAVERARLTDRLRAQGQELRRLLQRTEAVVAEYLDAEVELVSGSSEGASRTTAALVPEVDDTIAGGLSKRELEVLALVGGGASNAQIAARLVITEETAKSHVKRILRKLGASNRVEAATIWLRAQPPR</sequence>
<organism evidence="6">
    <name type="scientific">Paraconexibacter sp. AEG42_29</name>
    <dbReference type="NCBI Taxonomy" id="2997339"/>
    <lineage>
        <taxon>Bacteria</taxon>
        <taxon>Bacillati</taxon>
        <taxon>Actinomycetota</taxon>
        <taxon>Thermoleophilia</taxon>
        <taxon>Solirubrobacterales</taxon>
        <taxon>Paraconexibacteraceae</taxon>
        <taxon>Paraconexibacter</taxon>
    </lineage>
</organism>
<dbReference type="InterPro" id="IPR036388">
    <property type="entry name" value="WH-like_DNA-bd_sf"/>
</dbReference>
<evidence type="ECO:0000313" key="6">
    <source>
        <dbReference type="EMBL" id="XAY04589.1"/>
    </source>
</evidence>
<dbReference type="Gene3D" id="3.30.450.40">
    <property type="match status" value="1"/>
</dbReference>
<dbReference type="InterPro" id="IPR000792">
    <property type="entry name" value="Tscrpt_reg_LuxR_C"/>
</dbReference>
<dbReference type="InterPro" id="IPR029016">
    <property type="entry name" value="GAF-like_dom_sf"/>
</dbReference>
<dbReference type="AlphaFoldDB" id="A0AAU7ASL0"/>
<dbReference type="PANTHER" id="PTHR44688">
    <property type="entry name" value="DNA-BINDING TRANSCRIPTIONAL ACTIVATOR DEVR_DOSR"/>
    <property type="match status" value="1"/>
</dbReference>
<keyword evidence="1" id="KW-0805">Transcription regulation</keyword>
<keyword evidence="2" id="KW-0238">DNA-binding</keyword>
<dbReference type="PRINTS" id="PR00038">
    <property type="entry name" value="HTHLUXR"/>
</dbReference>
<evidence type="ECO:0000256" key="3">
    <source>
        <dbReference type="ARBA" id="ARBA00023163"/>
    </source>
</evidence>
<dbReference type="Gene3D" id="1.10.10.10">
    <property type="entry name" value="Winged helix-like DNA-binding domain superfamily/Winged helix DNA-binding domain"/>
    <property type="match status" value="1"/>
</dbReference>
<dbReference type="InterPro" id="IPR016032">
    <property type="entry name" value="Sig_transdc_resp-reg_C-effctor"/>
</dbReference>
<reference evidence="6" key="1">
    <citation type="submission" date="2022-12" db="EMBL/GenBank/DDBJ databases">
        <title>Paraconexibacter alkalitolerans sp. nov. and Baekduia alba sp. nov., isolated from soil and emended description of the genera Paraconexibacter (Chun et al., 2020) and Baekduia (An et al., 2020).</title>
        <authorList>
            <person name="Vieira S."/>
            <person name="Huber K.J."/>
            <person name="Geppert A."/>
            <person name="Wolf J."/>
            <person name="Neumann-Schaal M."/>
            <person name="Muesken M."/>
            <person name="Overmann J."/>
        </authorList>
    </citation>
    <scope>NUCLEOTIDE SEQUENCE</scope>
    <source>
        <strain evidence="6">AEG42_29</strain>
    </source>
</reference>
<gene>
    <name evidence="6" type="ORF">DSM112329_01424</name>
</gene>
<evidence type="ECO:0000256" key="4">
    <source>
        <dbReference type="SAM" id="MobiDB-lite"/>
    </source>
</evidence>
<dbReference type="SUPFAM" id="SSF46894">
    <property type="entry name" value="C-terminal effector domain of the bipartite response regulators"/>
    <property type="match status" value="1"/>
</dbReference>
<accession>A0AAU7ASL0</accession>
<protein>
    <recommendedName>
        <fullName evidence="5">HTH luxR-type domain-containing protein</fullName>
    </recommendedName>
</protein>
<dbReference type="InterPro" id="IPR003018">
    <property type="entry name" value="GAF"/>
</dbReference>
<keyword evidence="3" id="KW-0804">Transcription</keyword>
<feature type="region of interest" description="Disordered" evidence="4">
    <location>
        <begin position="1"/>
        <end position="20"/>
    </location>
</feature>
<dbReference type="KEGG" id="parq:DSM112329_01424"/>
<dbReference type="Pfam" id="PF01590">
    <property type="entry name" value="GAF"/>
    <property type="match status" value="1"/>
</dbReference>
<dbReference type="CDD" id="cd06170">
    <property type="entry name" value="LuxR_C_like"/>
    <property type="match status" value="1"/>
</dbReference>
<dbReference type="SMART" id="SM00421">
    <property type="entry name" value="HTH_LUXR"/>
    <property type="match status" value="1"/>
</dbReference>
<dbReference type="GO" id="GO:0003677">
    <property type="term" value="F:DNA binding"/>
    <property type="evidence" value="ECO:0007669"/>
    <property type="project" value="UniProtKB-KW"/>
</dbReference>